<feature type="binding site" evidence="7">
    <location>
        <begin position="304"/>
        <end position="306"/>
    </location>
    <ligand>
        <name>substrate</name>
    </ligand>
</feature>
<evidence type="ECO:0000256" key="7">
    <source>
        <dbReference type="PIRSR" id="PIRSR038994-2"/>
    </source>
</evidence>
<dbReference type="PIRSF" id="PIRSF038994">
    <property type="entry name" value="NagA"/>
    <property type="match status" value="1"/>
</dbReference>
<comment type="similarity">
    <text evidence="1 5">Belongs to the metallo-dependent hydrolases superfamily. NagA family.</text>
</comment>
<dbReference type="FunFam" id="3.20.20.140:FF:000004">
    <property type="entry name" value="N-acetylglucosamine-6-phosphate deacetylase"/>
    <property type="match status" value="1"/>
</dbReference>
<dbReference type="RefSeq" id="WP_131914221.1">
    <property type="nucleotide sequence ID" value="NZ_OU594967.1"/>
</dbReference>
<dbReference type="SUPFAM" id="SSF51338">
    <property type="entry name" value="Composite domain of metallo-dependent hydrolases"/>
    <property type="match status" value="1"/>
</dbReference>
<sequence length="384" mass="41010">MSYAISANQVFTGFKMLNDHAIIIDGEKITAVVPKNQLDPALPCHDYKNQLICASFLDLQLNGCGGVMFNGAVSEATLETMHQANLKGGTTTFLPTLVTCSSDELALAFKVTKAYQQRYPNRVPGLHLEGPFISTAKKGIHTQSFIRPLQGSDVKYLIANKEQIALLTLAPENASPEQINQLTQAGIRVALGHSNASYDQTQQAFSAGAGYATHIYNAMSGLKGRELGVLGAIFDSTNVYGGIIADGLHMDFAAVRIAKKQLGEHLYLVTDATAAANSDIKTFEFVGRTITVENGRCLGSDGTLGGSSLSLNEAVRNCVQSVGISLEEALRMATLYPARAIGVEQELGTVEANSIANLAVINPKTFEVHAMVNEGKLLSDSYGH</sequence>
<dbReference type="InterPro" id="IPR032466">
    <property type="entry name" value="Metal_Hydrolase"/>
</dbReference>
<reference evidence="10 11" key="1">
    <citation type="submission" date="2019-03" db="EMBL/GenBank/DDBJ databases">
        <title>Genomic Encyclopedia of Type Strains, Phase IV (KMG-IV): sequencing the most valuable type-strain genomes for metagenomic binning, comparative biology and taxonomic classification.</title>
        <authorList>
            <person name="Goeker M."/>
        </authorList>
    </citation>
    <scope>NUCLEOTIDE SEQUENCE [LARGE SCALE GENOMIC DNA]</scope>
    <source>
        <strain evidence="10 11">DSM 18577</strain>
    </source>
</reference>
<protein>
    <submittedName>
        <fullName evidence="10">N-acetylglucosamine 6-phosphate deacetylase</fullName>
    </submittedName>
</protein>
<evidence type="ECO:0000256" key="5">
    <source>
        <dbReference type="PIRNR" id="PIRNR038994"/>
    </source>
</evidence>
<keyword evidence="4 5" id="KW-0119">Carbohydrate metabolism</keyword>
<evidence type="ECO:0000313" key="10">
    <source>
        <dbReference type="EMBL" id="TCK46536.1"/>
    </source>
</evidence>
<dbReference type="AlphaFoldDB" id="A0A4R1J7X8"/>
<dbReference type="InterPro" id="IPR006680">
    <property type="entry name" value="Amidohydro-rel"/>
</dbReference>
<dbReference type="EMBL" id="SMGD01000018">
    <property type="protein sequence ID" value="TCK46536.1"/>
    <property type="molecule type" value="Genomic_DNA"/>
</dbReference>
<keyword evidence="11" id="KW-1185">Reference proteome</keyword>
<dbReference type="PANTHER" id="PTHR11113">
    <property type="entry name" value="N-ACETYLGLUCOSAMINE-6-PHOSPHATE DEACETYLASE"/>
    <property type="match status" value="1"/>
</dbReference>
<dbReference type="GO" id="GO:0006046">
    <property type="term" value="P:N-acetylglucosamine catabolic process"/>
    <property type="evidence" value="ECO:0007669"/>
    <property type="project" value="TreeGrafter"/>
</dbReference>
<dbReference type="InterPro" id="IPR003764">
    <property type="entry name" value="GlcNAc_6-P_deAcase"/>
</dbReference>
<evidence type="ECO:0000256" key="8">
    <source>
        <dbReference type="PIRSR" id="PIRSR038994-3"/>
    </source>
</evidence>
<evidence type="ECO:0000259" key="9">
    <source>
        <dbReference type="Pfam" id="PF01979"/>
    </source>
</evidence>
<dbReference type="SUPFAM" id="SSF51556">
    <property type="entry name" value="Metallo-dependent hydrolases"/>
    <property type="match status" value="1"/>
</dbReference>
<keyword evidence="3 5" id="KW-0378">Hydrolase</keyword>
<feature type="binding site" evidence="7">
    <location>
        <position position="140"/>
    </location>
    <ligand>
        <name>substrate</name>
    </ligand>
</feature>
<evidence type="ECO:0000256" key="1">
    <source>
        <dbReference type="ARBA" id="ARBA00010716"/>
    </source>
</evidence>
<dbReference type="PANTHER" id="PTHR11113:SF14">
    <property type="entry name" value="N-ACETYLGLUCOSAMINE-6-PHOSPHATE DEACETYLASE"/>
    <property type="match status" value="1"/>
</dbReference>
<proteinExistence type="inferred from homology"/>
<name>A0A4R1J7X8_9GAMM</name>
<dbReference type="Gene3D" id="3.20.20.140">
    <property type="entry name" value="Metal-dependent hydrolases"/>
    <property type="match status" value="1"/>
</dbReference>
<feature type="binding site" evidence="7">
    <location>
        <position position="249"/>
    </location>
    <ligand>
        <name>substrate</name>
    </ligand>
</feature>
<comment type="caution">
    <text evidence="10">The sequence shown here is derived from an EMBL/GenBank/DDBJ whole genome shotgun (WGS) entry which is preliminary data.</text>
</comment>
<feature type="binding site" evidence="8">
    <location>
        <position position="129"/>
    </location>
    <ligand>
        <name>Zn(2+)</name>
        <dbReference type="ChEBI" id="CHEBI:29105"/>
    </ligand>
</feature>
<feature type="domain" description="Amidohydrolase-related" evidence="9">
    <location>
        <begin position="52"/>
        <end position="367"/>
    </location>
</feature>
<dbReference type="Proteomes" id="UP000295565">
    <property type="component" value="Unassembled WGS sequence"/>
</dbReference>
<dbReference type="Pfam" id="PF01979">
    <property type="entry name" value="Amidohydro_1"/>
    <property type="match status" value="1"/>
</dbReference>
<feature type="active site" description="Proton donor/acceptor" evidence="6">
    <location>
        <position position="271"/>
    </location>
</feature>
<gene>
    <name evidence="10" type="ORF">EV690_3485</name>
</gene>
<dbReference type="InterPro" id="IPR011059">
    <property type="entry name" value="Metal-dep_hydrolase_composite"/>
</dbReference>
<feature type="binding site" evidence="8">
    <location>
        <position position="214"/>
    </location>
    <ligand>
        <name>Zn(2+)</name>
        <dbReference type="ChEBI" id="CHEBI:29105"/>
    </ligand>
</feature>
<keyword evidence="2 8" id="KW-0479">Metal-binding</keyword>
<comment type="cofactor">
    <cofactor evidence="8">
        <name>a divalent metal cation</name>
        <dbReference type="ChEBI" id="CHEBI:60240"/>
    </cofactor>
    <text evidence="8">Binds 1 divalent metal cation per subunit.</text>
</comment>
<feature type="binding site" evidence="7">
    <location>
        <begin position="217"/>
        <end position="218"/>
    </location>
    <ligand>
        <name>substrate</name>
    </ligand>
</feature>
<evidence type="ECO:0000313" key="11">
    <source>
        <dbReference type="Proteomes" id="UP000295565"/>
    </source>
</evidence>
<dbReference type="GO" id="GO:0046872">
    <property type="term" value="F:metal ion binding"/>
    <property type="evidence" value="ECO:0007669"/>
    <property type="project" value="UniProtKB-KW"/>
</dbReference>
<feature type="binding site" evidence="7">
    <location>
        <position position="225"/>
    </location>
    <ligand>
        <name>substrate</name>
    </ligand>
</feature>
<dbReference type="GO" id="GO:0008448">
    <property type="term" value="F:N-acetylglucosamine-6-phosphate deacetylase activity"/>
    <property type="evidence" value="ECO:0007669"/>
    <property type="project" value="InterPro"/>
</dbReference>
<dbReference type="Gene3D" id="2.30.40.10">
    <property type="entry name" value="Urease, subunit C, domain 1"/>
    <property type="match status" value="1"/>
</dbReference>
<feature type="binding site" evidence="8">
    <location>
        <position position="193"/>
    </location>
    <ligand>
        <name>Zn(2+)</name>
        <dbReference type="ChEBI" id="CHEBI:29105"/>
    </ligand>
</feature>
<organism evidence="10 11">
    <name type="scientific">Celerinatantimonas diazotrophica</name>
    <dbReference type="NCBI Taxonomy" id="412034"/>
    <lineage>
        <taxon>Bacteria</taxon>
        <taxon>Pseudomonadati</taxon>
        <taxon>Pseudomonadota</taxon>
        <taxon>Gammaproteobacteria</taxon>
        <taxon>Celerinatantimonadaceae</taxon>
        <taxon>Celerinatantimonas</taxon>
    </lineage>
</organism>
<dbReference type="NCBIfam" id="TIGR00221">
    <property type="entry name" value="nagA"/>
    <property type="match status" value="1"/>
</dbReference>
<accession>A0A4R1J7X8</accession>
<evidence type="ECO:0000256" key="6">
    <source>
        <dbReference type="PIRSR" id="PIRSR038994-1"/>
    </source>
</evidence>
<evidence type="ECO:0000256" key="2">
    <source>
        <dbReference type="ARBA" id="ARBA00022723"/>
    </source>
</evidence>
<dbReference type="OrthoDB" id="9776488at2"/>
<evidence type="ECO:0000256" key="4">
    <source>
        <dbReference type="ARBA" id="ARBA00023277"/>
    </source>
</evidence>
<dbReference type="Pfam" id="PF22643">
    <property type="entry name" value="NagA_N"/>
    <property type="match status" value="1"/>
</dbReference>
<evidence type="ECO:0000256" key="3">
    <source>
        <dbReference type="ARBA" id="ARBA00022801"/>
    </source>
</evidence>